<evidence type="ECO:0000313" key="3">
    <source>
        <dbReference type="Proteomes" id="UP001596395"/>
    </source>
</evidence>
<protein>
    <submittedName>
        <fullName evidence="2">Universal stress protein</fullName>
    </submittedName>
</protein>
<dbReference type="RefSeq" id="WP_336352401.1">
    <property type="nucleotide sequence ID" value="NZ_JAZAQL010000006.1"/>
</dbReference>
<organism evidence="2 3">
    <name type="scientific">Halorubellus litoreus</name>
    <dbReference type="NCBI Taxonomy" id="755308"/>
    <lineage>
        <taxon>Archaea</taxon>
        <taxon>Methanobacteriati</taxon>
        <taxon>Methanobacteriota</taxon>
        <taxon>Stenosarchaea group</taxon>
        <taxon>Halobacteria</taxon>
        <taxon>Halobacteriales</taxon>
        <taxon>Halorubellaceae</taxon>
        <taxon>Halorubellus</taxon>
    </lineage>
</organism>
<keyword evidence="3" id="KW-1185">Reference proteome</keyword>
<dbReference type="Pfam" id="PF00582">
    <property type="entry name" value="Usp"/>
    <property type="match status" value="1"/>
</dbReference>
<dbReference type="SUPFAM" id="SSF52402">
    <property type="entry name" value="Adenine nucleotide alpha hydrolases-like"/>
    <property type="match status" value="1"/>
</dbReference>
<evidence type="ECO:0000313" key="2">
    <source>
        <dbReference type="EMBL" id="MFC6955483.1"/>
    </source>
</evidence>
<comment type="caution">
    <text evidence="2">The sequence shown here is derived from an EMBL/GenBank/DDBJ whole genome shotgun (WGS) entry which is preliminary data.</text>
</comment>
<sequence length="151" mass="16692">MEKALAVVRMDTGATEALVEEAVELCEGVDAELVLLHVMPEDEYEDRMATRLETGSGGGTFSIDEAEREATHIAKEAGRRVVEEHDVDVEYRGVVGRLEQDAIEIAEDEGCDHMFISGRRRSPSGKAFFGDVTQRILLNFDGLVTVSLYDE</sequence>
<dbReference type="AlphaFoldDB" id="A0ABD5VM50"/>
<dbReference type="CDD" id="cd00293">
    <property type="entry name" value="USP-like"/>
    <property type="match status" value="1"/>
</dbReference>
<accession>A0ABD5VM50</accession>
<dbReference type="EMBL" id="JBHSXN010000006">
    <property type="protein sequence ID" value="MFC6955483.1"/>
    <property type="molecule type" value="Genomic_DNA"/>
</dbReference>
<dbReference type="InterPro" id="IPR014729">
    <property type="entry name" value="Rossmann-like_a/b/a_fold"/>
</dbReference>
<proteinExistence type="predicted"/>
<name>A0ABD5VM50_9EURY</name>
<dbReference type="Proteomes" id="UP001596395">
    <property type="component" value="Unassembled WGS sequence"/>
</dbReference>
<gene>
    <name evidence="2" type="ORF">ACFQGB_21695</name>
</gene>
<feature type="domain" description="UspA" evidence="1">
    <location>
        <begin position="13"/>
        <end position="141"/>
    </location>
</feature>
<dbReference type="Gene3D" id="3.40.50.620">
    <property type="entry name" value="HUPs"/>
    <property type="match status" value="1"/>
</dbReference>
<dbReference type="InterPro" id="IPR006016">
    <property type="entry name" value="UspA"/>
</dbReference>
<evidence type="ECO:0000259" key="1">
    <source>
        <dbReference type="Pfam" id="PF00582"/>
    </source>
</evidence>
<reference evidence="2 3" key="1">
    <citation type="journal article" date="2019" name="Int. J. Syst. Evol. Microbiol.">
        <title>The Global Catalogue of Microorganisms (GCM) 10K type strain sequencing project: providing services to taxonomists for standard genome sequencing and annotation.</title>
        <authorList>
            <consortium name="The Broad Institute Genomics Platform"/>
            <consortium name="The Broad Institute Genome Sequencing Center for Infectious Disease"/>
            <person name="Wu L."/>
            <person name="Ma J."/>
        </authorList>
    </citation>
    <scope>NUCLEOTIDE SEQUENCE [LARGE SCALE GENOMIC DNA]</scope>
    <source>
        <strain evidence="2 3">GX26</strain>
    </source>
</reference>